<dbReference type="HAMAP" id="MF_00147_B">
    <property type="entry name" value="TIM_B"/>
    <property type="match status" value="1"/>
</dbReference>
<dbReference type="NCBIfam" id="TIGR00419">
    <property type="entry name" value="tim"/>
    <property type="match status" value="1"/>
</dbReference>
<feature type="binding site" evidence="7">
    <location>
        <begin position="238"/>
        <end position="239"/>
    </location>
    <ligand>
        <name>substrate</name>
    </ligand>
</feature>
<dbReference type="InterPro" id="IPR022896">
    <property type="entry name" value="TrioseP_Isoase_bac/euk"/>
</dbReference>
<dbReference type="GO" id="GO:0006096">
    <property type="term" value="P:glycolytic process"/>
    <property type="evidence" value="ECO:0007669"/>
    <property type="project" value="UniProtKB-UniRule"/>
</dbReference>
<dbReference type="InterPro" id="IPR000652">
    <property type="entry name" value="Triosephosphate_isomerase"/>
</dbReference>
<keyword evidence="10" id="KW-1185">Reference proteome</keyword>
<dbReference type="GO" id="GO:0005829">
    <property type="term" value="C:cytosol"/>
    <property type="evidence" value="ECO:0007669"/>
    <property type="project" value="TreeGrafter"/>
</dbReference>
<dbReference type="AlphaFoldDB" id="A0AAQ3L4T3"/>
<dbReference type="PANTHER" id="PTHR21139">
    <property type="entry name" value="TRIOSEPHOSPHATE ISOMERASE"/>
    <property type="match status" value="1"/>
</dbReference>
<evidence type="ECO:0000313" key="10">
    <source>
        <dbReference type="Proteomes" id="UP001304300"/>
    </source>
</evidence>
<comment type="function">
    <text evidence="7">Involved in the gluconeogenesis. Catalyzes stereospecifically the conversion of dihydroxyacetone phosphate (DHAP) to D-glyceraldehyde-3-phosphate (G3P).</text>
</comment>
<dbReference type="Proteomes" id="UP001304300">
    <property type="component" value="Chromosome"/>
</dbReference>
<comment type="similarity">
    <text evidence="2 7 8">Belongs to the triosephosphate isomerase family.</text>
</comment>
<evidence type="ECO:0000256" key="5">
    <source>
        <dbReference type="ARBA" id="ARBA00023152"/>
    </source>
</evidence>
<feature type="binding site" evidence="7">
    <location>
        <begin position="12"/>
        <end position="14"/>
    </location>
    <ligand>
        <name>substrate</name>
    </ligand>
</feature>
<gene>
    <name evidence="7 9" type="primary">tpiA</name>
    <name evidence="9" type="ORF">RZN69_12185</name>
</gene>
<reference evidence="9 10" key="1">
    <citation type="submission" date="2023-10" db="EMBL/GenBank/DDBJ databases">
        <title>Rubellicoccus peritrichatus gen. nov., sp. nov., isolated from an algae of coral reef tank.</title>
        <authorList>
            <person name="Luo J."/>
        </authorList>
    </citation>
    <scope>NUCLEOTIDE SEQUENCE [LARGE SCALE GENOMIC DNA]</scope>
    <source>
        <strain evidence="9 10">CR14</strain>
    </source>
</reference>
<dbReference type="PANTHER" id="PTHR21139:SF42">
    <property type="entry name" value="TRIOSEPHOSPHATE ISOMERASE"/>
    <property type="match status" value="1"/>
</dbReference>
<dbReference type="GO" id="GO:0004807">
    <property type="term" value="F:triose-phosphate isomerase activity"/>
    <property type="evidence" value="ECO:0007669"/>
    <property type="project" value="UniProtKB-UniRule"/>
</dbReference>
<dbReference type="CDD" id="cd00311">
    <property type="entry name" value="TIM"/>
    <property type="match status" value="1"/>
</dbReference>
<dbReference type="RefSeq" id="WP_317831243.1">
    <property type="nucleotide sequence ID" value="NZ_CP136920.1"/>
</dbReference>
<accession>A0AAQ3L4T3</accession>
<feature type="active site" description="Electrophile" evidence="7">
    <location>
        <position position="99"/>
    </location>
</feature>
<comment type="subcellular location">
    <subcellularLocation>
        <location evidence="7 8">Cytoplasm</location>
    </subcellularLocation>
</comment>
<comment type="pathway">
    <text evidence="7 8">Carbohydrate biosynthesis; gluconeogenesis.</text>
</comment>
<dbReference type="Pfam" id="PF00121">
    <property type="entry name" value="TIM"/>
    <property type="match status" value="1"/>
</dbReference>
<keyword evidence="6 7" id="KW-0413">Isomerase</keyword>
<keyword evidence="5 7" id="KW-0324">Glycolysis</keyword>
<keyword evidence="4 7" id="KW-0963">Cytoplasm</keyword>
<feature type="active site" description="Proton acceptor" evidence="7">
    <location>
        <position position="171"/>
    </location>
</feature>
<dbReference type="InterPro" id="IPR020861">
    <property type="entry name" value="Triosephosphate_isomerase_AS"/>
</dbReference>
<evidence type="ECO:0000256" key="3">
    <source>
        <dbReference type="ARBA" id="ARBA00022432"/>
    </source>
</evidence>
<feature type="binding site" evidence="7">
    <location>
        <position position="217"/>
    </location>
    <ligand>
        <name>substrate</name>
    </ligand>
</feature>
<dbReference type="InterPro" id="IPR035990">
    <property type="entry name" value="TIM_sf"/>
</dbReference>
<dbReference type="SUPFAM" id="SSF51351">
    <property type="entry name" value="Triosephosphate isomerase (TIM)"/>
    <property type="match status" value="1"/>
</dbReference>
<dbReference type="EMBL" id="CP136920">
    <property type="protein sequence ID" value="WOO39374.1"/>
    <property type="molecule type" value="Genomic_DNA"/>
</dbReference>
<sequence>MPQSRKYLIAGNWKMNKTASDGVDLINGIINEVGDQNEVGVAVCPPYTALESAAEVLSNVNNIQLGAQNMHFEPEGAYTGEISATMLRTLYVNFVILGHSERREYFSECDDLVNRKVLAALESNLKPILCVGETLEQREDGDTLSVVSKQVDGGLKDVAADKADQVVIAYEPVWAIGTGKTATPEMAQEVHASIRKILVDRFDETIAQKIRIIYGGSMKPANADELLAQKDIDGGLIGGASLEAKSFGKLVASALAASRKDAE</sequence>
<evidence type="ECO:0000313" key="9">
    <source>
        <dbReference type="EMBL" id="WOO39374.1"/>
    </source>
</evidence>
<evidence type="ECO:0000256" key="7">
    <source>
        <dbReference type="HAMAP-Rule" id="MF_00147"/>
    </source>
</evidence>
<dbReference type="PROSITE" id="PS51440">
    <property type="entry name" value="TIM_2"/>
    <property type="match status" value="1"/>
</dbReference>
<protein>
    <recommendedName>
        <fullName evidence="7 8">Triosephosphate isomerase</fullName>
        <shortName evidence="7">TIM</shortName>
        <shortName evidence="7">TPI</shortName>
        <ecNumber evidence="7 8">5.3.1.1</ecNumber>
    </recommendedName>
    <alternativeName>
        <fullName evidence="7">Triose-phosphate isomerase</fullName>
    </alternativeName>
</protein>
<dbReference type="GO" id="GO:0006094">
    <property type="term" value="P:gluconeogenesis"/>
    <property type="evidence" value="ECO:0007669"/>
    <property type="project" value="UniProtKB-UniRule"/>
</dbReference>
<comment type="pathway">
    <text evidence="1 7 8">Carbohydrate degradation; glycolysis; D-glyceraldehyde 3-phosphate from glycerone phosphate: step 1/1.</text>
</comment>
<evidence type="ECO:0000256" key="1">
    <source>
        <dbReference type="ARBA" id="ARBA00004680"/>
    </source>
</evidence>
<dbReference type="GO" id="GO:0046166">
    <property type="term" value="P:glyceraldehyde-3-phosphate biosynthetic process"/>
    <property type="evidence" value="ECO:0007669"/>
    <property type="project" value="TreeGrafter"/>
</dbReference>
<dbReference type="PROSITE" id="PS00171">
    <property type="entry name" value="TIM_1"/>
    <property type="match status" value="1"/>
</dbReference>
<evidence type="ECO:0000256" key="8">
    <source>
        <dbReference type="RuleBase" id="RU363013"/>
    </source>
</evidence>
<comment type="subunit">
    <text evidence="7 8">Homodimer.</text>
</comment>
<dbReference type="KEGG" id="puo:RZN69_12185"/>
<dbReference type="InterPro" id="IPR013785">
    <property type="entry name" value="Aldolase_TIM"/>
</dbReference>
<evidence type="ECO:0000256" key="6">
    <source>
        <dbReference type="ARBA" id="ARBA00023235"/>
    </source>
</evidence>
<name>A0AAQ3L4T3_9BACT</name>
<evidence type="ECO:0000256" key="2">
    <source>
        <dbReference type="ARBA" id="ARBA00007422"/>
    </source>
</evidence>
<organism evidence="9 10">
    <name type="scientific">Rubellicoccus peritrichatus</name>
    <dbReference type="NCBI Taxonomy" id="3080537"/>
    <lineage>
        <taxon>Bacteria</taxon>
        <taxon>Pseudomonadati</taxon>
        <taxon>Verrucomicrobiota</taxon>
        <taxon>Opitutia</taxon>
        <taxon>Puniceicoccales</taxon>
        <taxon>Cerasicoccaceae</taxon>
        <taxon>Rubellicoccus</taxon>
    </lineage>
</organism>
<dbReference type="GO" id="GO:0019563">
    <property type="term" value="P:glycerol catabolic process"/>
    <property type="evidence" value="ECO:0007669"/>
    <property type="project" value="TreeGrafter"/>
</dbReference>
<dbReference type="EC" id="5.3.1.1" evidence="7 8"/>
<keyword evidence="3 7" id="KW-0312">Gluconeogenesis</keyword>
<proteinExistence type="inferred from homology"/>
<evidence type="ECO:0000256" key="4">
    <source>
        <dbReference type="ARBA" id="ARBA00022490"/>
    </source>
</evidence>
<dbReference type="Gene3D" id="3.20.20.70">
    <property type="entry name" value="Aldolase class I"/>
    <property type="match status" value="1"/>
</dbReference>
<feature type="binding site" evidence="7">
    <location>
        <position position="177"/>
    </location>
    <ligand>
        <name>substrate</name>
    </ligand>
</feature>
<comment type="catalytic activity">
    <reaction evidence="7 8">
        <text>D-glyceraldehyde 3-phosphate = dihydroxyacetone phosphate</text>
        <dbReference type="Rhea" id="RHEA:18585"/>
        <dbReference type="ChEBI" id="CHEBI:57642"/>
        <dbReference type="ChEBI" id="CHEBI:59776"/>
        <dbReference type="EC" id="5.3.1.1"/>
    </reaction>
</comment>
<dbReference type="FunFam" id="3.20.20.70:FF:000016">
    <property type="entry name" value="Triosephosphate isomerase"/>
    <property type="match status" value="1"/>
</dbReference>